<keyword evidence="2" id="KW-0805">Transcription regulation</keyword>
<gene>
    <name evidence="8" type="primary">ASG1</name>
    <name evidence="8" type="ORF">AWJ20_2136</name>
</gene>
<dbReference type="OrthoDB" id="5121955at2759"/>
<evidence type="ECO:0000256" key="4">
    <source>
        <dbReference type="ARBA" id="ARBA00023163"/>
    </source>
</evidence>
<feature type="region of interest" description="Disordered" evidence="6">
    <location>
        <begin position="20"/>
        <end position="42"/>
    </location>
</feature>
<organism evidence="8 9">
    <name type="scientific">Sugiyamaella lignohabitans</name>
    <dbReference type="NCBI Taxonomy" id="796027"/>
    <lineage>
        <taxon>Eukaryota</taxon>
        <taxon>Fungi</taxon>
        <taxon>Dikarya</taxon>
        <taxon>Ascomycota</taxon>
        <taxon>Saccharomycotina</taxon>
        <taxon>Dipodascomycetes</taxon>
        <taxon>Dipodascales</taxon>
        <taxon>Trichomonascaceae</taxon>
        <taxon>Sugiyamaella</taxon>
    </lineage>
</organism>
<evidence type="ECO:0000259" key="7">
    <source>
        <dbReference type="SMART" id="SM00906"/>
    </source>
</evidence>
<dbReference type="InterPro" id="IPR007219">
    <property type="entry name" value="XnlR_reg_dom"/>
</dbReference>
<dbReference type="EMBL" id="CP014503">
    <property type="protein sequence ID" value="ANB14539.1"/>
    <property type="molecule type" value="Genomic_DNA"/>
</dbReference>
<name>A0A167EWD9_9ASCO</name>
<dbReference type="RefSeq" id="XP_018737016.1">
    <property type="nucleotide sequence ID" value="XM_018879064.1"/>
</dbReference>
<dbReference type="PANTHER" id="PTHR47171:SF3">
    <property type="entry name" value="FARA-RELATED"/>
    <property type="match status" value="1"/>
</dbReference>
<dbReference type="GO" id="GO:0008270">
    <property type="term" value="F:zinc ion binding"/>
    <property type="evidence" value="ECO:0007669"/>
    <property type="project" value="InterPro"/>
</dbReference>
<dbReference type="GeneID" id="30034014"/>
<accession>A0A167EWD9</accession>
<keyword evidence="3" id="KW-0238">DNA-binding</keyword>
<dbReference type="KEGG" id="slb:AWJ20_2136"/>
<evidence type="ECO:0000256" key="6">
    <source>
        <dbReference type="SAM" id="MobiDB-lite"/>
    </source>
</evidence>
<dbReference type="GO" id="GO:0006351">
    <property type="term" value="P:DNA-templated transcription"/>
    <property type="evidence" value="ECO:0007669"/>
    <property type="project" value="InterPro"/>
</dbReference>
<dbReference type="SMART" id="SM00906">
    <property type="entry name" value="Fungal_trans"/>
    <property type="match status" value="1"/>
</dbReference>
<evidence type="ECO:0000313" key="9">
    <source>
        <dbReference type="Proteomes" id="UP000189580"/>
    </source>
</evidence>
<feature type="compositionally biased region" description="Polar residues" evidence="6">
    <location>
        <begin position="588"/>
        <end position="604"/>
    </location>
</feature>
<dbReference type="CDD" id="cd12148">
    <property type="entry name" value="fungal_TF_MHR"/>
    <property type="match status" value="1"/>
</dbReference>
<evidence type="ECO:0000256" key="5">
    <source>
        <dbReference type="ARBA" id="ARBA00023242"/>
    </source>
</evidence>
<dbReference type="PANTHER" id="PTHR47171">
    <property type="entry name" value="FARA-RELATED"/>
    <property type="match status" value="1"/>
</dbReference>
<keyword evidence="9" id="KW-1185">Reference proteome</keyword>
<feature type="region of interest" description="Disordered" evidence="6">
    <location>
        <begin position="588"/>
        <end position="666"/>
    </location>
</feature>
<keyword evidence="5" id="KW-0539">Nucleus</keyword>
<evidence type="ECO:0000256" key="2">
    <source>
        <dbReference type="ARBA" id="ARBA00023015"/>
    </source>
</evidence>
<keyword evidence="4" id="KW-0804">Transcription</keyword>
<feature type="compositionally biased region" description="Polar residues" evidence="6">
    <location>
        <begin position="642"/>
        <end position="652"/>
    </location>
</feature>
<sequence length="806" mass="89576">MPCTNCAAFGCECRIPEVRMKKGQRASKKQKTEDGEQAAPGISGGIAAGLKAQAAFARGKLTPNSKVSARSAITEELREAGDGKSGFTRSILSGKDNWKQFLDQNLRQPGKMSYLGSTSHVNLIFDNIPDSEAFYFAAAAAAGASNSRVQQMDREEIEILKIKGAFLLPAQELCDDLVESYFEKIHPLIPIINRTQFMRQYNDPANPPSLLLRQAVLVAGSRVCQNPALMDESGSSKLATATFYKRAKALFDANYETDRIAIVQSTLLMAWFLAGPDYVTDNVYFWTRVSLTIAQSIGLHRSVEKSNVPDIEKRMCKRIWWSLFARDRSTACAMGRPVMINLDDSDVPMIELEDFDESEPDKPSPYPINREHALYFIAHVKLSEIMGLTIREQYSIGAESSRRQNKVPNVNQCDMAMAAWMNNLPPELKYSLKDKRSHDFFKALLHSQYYTVLCLVHRSNILYRRTPNANGSKIPSYPSWGIAFQAAHMIVRIAENLKSFNELPFCPAFMVYSLFSAMIILIYQMESPSKSVVESAKRGVESCHGILEILGQVWDTADQICKMARYLNSDPMLRQKIIFSAKRLAAATSSEEGTENPSAVNSPGPSGVDSGLPTADSSRPGSAPLKRSYEEEYDPNKIPEVTSPNVSYVRGNQPQPQPQAQRPAHIPGMTPLQPNYQATHLGQAVPPNMDFPSELFLVTNTPPNPVFFENFQPSQLFPESVRSNSVGQQSSPEMTSDRGANMLPDALFASHESFGDVFYENFNSPPEDVGTVPNTLNLGDWYKFLMSTSTASHFPDLRNVPVKSDV</sequence>
<dbReference type="Proteomes" id="UP000189580">
    <property type="component" value="Chromosome b"/>
</dbReference>
<feature type="domain" description="Xylanolytic transcriptional activator regulatory" evidence="7">
    <location>
        <begin position="283"/>
        <end position="355"/>
    </location>
</feature>
<evidence type="ECO:0000256" key="1">
    <source>
        <dbReference type="ARBA" id="ARBA00022833"/>
    </source>
</evidence>
<proteinExistence type="predicted"/>
<dbReference type="AlphaFoldDB" id="A0A167EWD9"/>
<dbReference type="Pfam" id="PF04082">
    <property type="entry name" value="Fungal_trans"/>
    <property type="match status" value="1"/>
</dbReference>
<keyword evidence="1" id="KW-0862">Zinc</keyword>
<evidence type="ECO:0000313" key="8">
    <source>
        <dbReference type="EMBL" id="ANB14539.1"/>
    </source>
</evidence>
<dbReference type="InterPro" id="IPR052073">
    <property type="entry name" value="Amide_Lactam_Regulators"/>
</dbReference>
<feature type="compositionally biased region" description="Basic and acidic residues" evidence="6">
    <location>
        <begin position="627"/>
        <end position="637"/>
    </location>
</feature>
<dbReference type="GO" id="GO:0003677">
    <property type="term" value="F:DNA binding"/>
    <property type="evidence" value="ECO:0007669"/>
    <property type="project" value="UniProtKB-KW"/>
</dbReference>
<protein>
    <submittedName>
        <fullName evidence="8">Asg1p</fullName>
    </submittedName>
</protein>
<evidence type="ECO:0000256" key="3">
    <source>
        <dbReference type="ARBA" id="ARBA00023125"/>
    </source>
</evidence>
<reference evidence="8 9" key="1">
    <citation type="submission" date="2016-02" db="EMBL/GenBank/DDBJ databases">
        <title>Complete genome sequence and transcriptome regulation of the pentose utilising yeast Sugiyamaella lignohabitans.</title>
        <authorList>
            <person name="Bellasio M."/>
            <person name="Peymann A."/>
            <person name="Valli M."/>
            <person name="Sipitzky M."/>
            <person name="Graf A."/>
            <person name="Sauer M."/>
            <person name="Marx H."/>
            <person name="Mattanovich D."/>
        </authorList>
    </citation>
    <scope>NUCLEOTIDE SEQUENCE [LARGE SCALE GENOMIC DNA]</scope>
    <source>
        <strain evidence="8 9">CBS 10342</strain>
    </source>
</reference>